<evidence type="ECO:0000313" key="12">
    <source>
        <dbReference type="Proteomes" id="UP001168528"/>
    </source>
</evidence>
<dbReference type="InterPro" id="IPR007891">
    <property type="entry name" value="CHASE3"/>
</dbReference>
<dbReference type="Pfam" id="PF00512">
    <property type="entry name" value="HisKA"/>
    <property type="match status" value="1"/>
</dbReference>
<dbReference type="EC" id="2.7.13.3" evidence="3"/>
<keyword evidence="6" id="KW-0418">Kinase</keyword>
<evidence type="ECO:0000256" key="3">
    <source>
        <dbReference type="ARBA" id="ARBA00012438"/>
    </source>
</evidence>
<dbReference type="SUPFAM" id="SSF47384">
    <property type="entry name" value="Homodimeric domain of signal transducing histidine kinase"/>
    <property type="match status" value="1"/>
</dbReference>
<evidence type="ECO:0000256" key="6">
    <source>
        <dbReference type="ARBA" id="ARBA00022777"/>
    </source>
</evidence>
<keyword evidence="5" id="KW-0808">Transferase</keyword>
<dbReference type="InterPro" id="IPR003661">
    <property type="entry name" value="HisK_dim/P_dom"/>
</dbReference>
<evidence type="ECO:0000256" key="5">
    <source>
        <dbReference type="ARBA" id="ARBA00022679"/>
    </source>
</evidence>
<evidence type="ECO:0000259" key="10">
    <source>
        <dbReference type="PROSITE" id="PS50885"/>
    </source>
</evidence>
<dbReference type="SMART" id="SM00387">
    <property type="entry name" value="HATPase_c"/>
    <property type="match status" value="1"/>
</dbReference>
<dbReference type="SUPFAM" id="SSF55874">
    <property type="entry name" value="ATPase domain of HSP90 chaperone/DNA topoisomerase II/histidine kinase"/>
    <property type="match status" value="1"/>
</dbReference>
<comment type="caution">
    <text evidence="11">The sequence shown here is derived from an EMBL/GenBank/DDBJ whole genome shotgun (WGS) entry which is preliminary data.</text>
</comment>
<evidence type="ECO:0000256" key="2">
    <source>
        <dbReference type="ARBA" id="ARBA00004370"/>
    </source>
</evidence>
<dbReference type="Proteomes" id="UP001168528">
    <property type="component" value="Unassembled WGS sequence"/>
</dbReference>
<dbReference type="Gene3D" id="3.30.565.10">
    <property type="entry name" value="Histidine kinase-like ATPase, C-terminal domain"/>
    <property type="match status" value="1"/>
</dbReference>
<feature type="coiled-coil region" evidence="7">
    <location>
        <begin position="251"/>
        <end position="278"/>
    </location>
</feature>
<keyword evidence="7" id="KW-0175">Coiled coil</keyword>
<dbReference type="SMART" id="SM00304">
    <property type="entry name" value="HAMP"/>
    <property type="match status" value="1"/>
</dbReference>
<protein>
    <recommendedName>
        <fullName evidence="3">histidine kinase</fullName>
        <ecNumber evidence="3">2.7.13.3</ecNumber>
    </recommendedName>
</protein>
<dbReference type="InterPro" id="IPR036097">
    <property type="entry name" value="HisK_dim/P_sf"/>
</dbReference>
<feature type="domain" description="Histidine kinase" evidence="9">
    <location>
        <begin position="281"/>
        <end position="492"/>
    </location>
</feature>
<evidence type="ECO:0000313" key="11">
    <source>
        <dbReference type="EMBL" id="MDO1450054.1"/>
    </source>
</evidence>
<feature type="transmembrane region" description="Helical" evidence="8">
    <location>
        <begin position="192"/>
        <end position="214"/>
    </location>
</feature>
<organism evidence="11 12">
    <name type="scientific">Rhodocytophaga aerolata</name>
    <dbReference type="NCBI Taxonomy" id="455078"/>
    <lineage>
        <taxon>Bacteria</taxon>
        <taxon>Pseudomonadati</taxon>
        <taxon>Bacteroidota</taxon>
        <taxon>Cytophagia</taxon>
        <taxon>Cytophagales</taxon>
        <taxon>Rhodocytophagaceae</taxon>
        <taxon>Rhodocytophaga</taxon>
    </lineage>
</organism>
<proteinExistence type="predicted"/>
<sequence>MKIASLIFVGFTVILLLFSITTYVNYRQSVKVQENTEWVQRSQLVIRQAARLHRNITEMESSLRGYLLTDEPTFLEPFDSAASENKQLYTELKTQVEHNLFQEKRLADIEQLETRWQMEVAKPLIQAKKNAFMSDSARQVFSNMYSDKIKKGSERIINNQIRQKFKEFNNYEYDLREVRRATLGDSVEDTEAISFVLTTLSIILGLAIAFYISLTISRRINTMVQLADRIASGNFGIFIQDSSRDELGHLAKSLNSMTKTLSENISQLERKNEELDRFAYVVSHDLKAPLRGIENISYCLEEDYGDEMPVQVKDYLSLMRGRIHRMENMIKGILELSRIGRQKNPVEVVNTKLMLQEIVEMLSPQTGLQVFVQPDMPVIETEKIPLQQVFINLISNSVKYHHQKNGKVIVGCEEKEDCYEFFVTDDGPGIEPKYHEKIFIIFQTLKERDAFESTGVGLAIVKKILDDKKCTIKVLSEIGNGATFVFTWPKHVVDHISS</sequence>
<dbReference type="InterPro" id="IPR050351">
    <property type="entry name" value="BphY/WalK/GraS-like"/>
</dbReference>
<dbReference type="PANTHER" id="PTHR42878">
    <property type="entry name" value="TWO-COMPONENT HISTIDINE KINASE"/>
    <property type="match status" value="1"/>
</dbReference>
<evidence type="ECO:0000256" key="4">
    <source>
        <dbReference type="ARBA" id="ARBA00022553"/>
    </source>
</evidence>
<dbReference type="EMBL" id="JAUKPO010000025">
    <property type="protein sequence ID" value="MDO1450054.1"/>
    <property type="molecule type" value="Genomic_DNA"/>
</dbReference>
<dbReference type="Gene3D" id="1.10.287.130">
    <property type="match status" value="1"/>
</dbReference>
<name>A0ABT8RFF0_9BACT</name>
<dbReference type="PRINTS" id="PR00344">
    <property type="entry name" value="BCTRLSENSOR"/>
</dbReference>
<dbReference type="Pfam" id="PF05227">
    <property type="entry name" value="CHASE3"/>
    <property type="match status" value="1"/>
</dbReference>
<dbReference type="InterPro" id="IPR036890">
    <property type="entry name" value="HATPase_C_sf"/>
</dbReference>
<keyword evidence="8" id="KW-1133">Transmembrane helix</keyword>
<dbReference type="SUPFAM" id="SSF158472">
    <property type="entry name" value="HAMP domain-like"/>
    <property type="match status" value="1"/>
</dbReference>
<comment type="subcellular location">
    <subcellularLocation>
        <location evidence="2">Membrane</location>
    </subcellularLocation>
</comment>
<feature type="domain" description="HAMP" evidence="10">
    <location>
        <begin position="214"/>
        <end position="266"/>
    </location>
</feature>
<accession>A0ABT8RFF0</accession>
<dbReference type="CDD" id="cd00082">
    <property type="entry name" value="HisKA"/>
    <property type="match status" value="1"/>
</dbReference>
<evidence type="ECO:0000256" key="8">
    <source>
        <dbReference type="SAM" id="Phobius"/>
    </source>
</evidence>
<dbReference type="InterPro" id="IPR005467">
    <property type="entry name" value="His_kinase_dom"/>
</dbReference>
<keyword evidence="12" id="KW-1185">Reference proteome</keyword>
<dbReference type="InterPro" id="IPR003660">
    <property type="entry name" value="HAMP_dom"/>
</dbReference>
<evidence type="ECO:0000256" key="7">
    <source>
        <dbReference type="SAM" id="Coils"/>
    </source>
</evidence>
<dbReference type="CDD" id="cd06225">
    <property type="entry name" value="HAMP"/>
    <property type="match status" value="1"/>
</dbReference>
<keyword evidence="8" id="KW-0812">Transmembrane</keyword>
<dbReference type="CDD" id="cd19410">
    <property type="entry name" value="HK9-like_sensor"/>
    <property type="match status" value="1"/>
</dbReference>
<gene>
    <name evidence="11" type="ORF">Q0590_27485</name>
</gene>
<dbReference type="InterPro" id="IPR004358">
    <property type="entry name" value="Sig_transdc_His_kin-like_C"/>
</dbReference>
<dbReference type="Gene3D" id="6.10.340.10">
    <property type="match status" value="1"/>
</dbReference>
<dbReference type="Pfam" id="PF00672">
    <property type="entry name" value="HAMP"/>
    <property type="match status" value="1"/>
</dbReference>
<evidence type="ECO:0000256" key="1">
    <source>
        <dbReference type="ARBA" id="ARBA00000085"/>
    </source>
</evidence>
<dbReference type="PANTHER" id="PTHR42878:SF15">
    <property type="entry name" value="BACTERIOPHYTOCHROME"/>
    <property type="match status" value="1"/>
</dbReference>
<comment type="catalytic activity">
    <reaction evidence="1">
        <text>ATP + protein L-histidine = ADP + protein N-phospho-L-histidine.</text>
        <dbReference type="EC" id="2.7.13.3"/>
    </reaction>
</comment>
<dbReference type="PROSITE" id="PS50109">
    <property type="entry name" value="HIS_KIN"/>
    <property type="match status" value="1"/>
</dbReference>
<evidence type="ECO:0000259" key="9">
    <source>
        <dbReference type="PROSITE" id="PS50109"/>
    </source>
</evidence>
<dbReference type="SMART" id="SM00388">
    <property type="entry name" value="HisKA"/>
    <property type="match status" value="1"/>
</dbReference>
<reference evidence="11" key="1">
    <citation type="submission" date="2023-07" db="EMBL/GenBank/DDBJ databases">
        <title>The genome sequence of Rhodocytophaga aerolata KACC 12507.</title>
        <authorList>
            <person name="Zhang X."/>
        </authorList>
    </citation>
    <scope>NUCLEOTIDE SEQUENCE</scope>
    <source>
        <strain evidence="11">KACC 12507</strain>
    </source>
</reference>
<keyword evidence="8" id="KW-0472">Membrane</keyword>
<dbReference type="PROSITE" id="PS50885">
    <property type="entry name" value="HAMP"/>
    <property type="match status" value="1"/>
</dbReference>
<dbReference type="InterPro" id="IPR003594">
    <property type="entry name" value="HATPase_dom"/>
</dbReference>
<dbReference type="Pfam" id="PF02518">
    <property type="entry name" value="HATPase_c"/>
    <property type="match status" value="1"/>
</dbReference>
<keyword evidence="4" id="KW-0597">Phosphoprotein</keyword>
<dbReference type="RefSeq" id="WP_302040857.1">
    <property type="nucleotide sequence ID" value="NZ_JAUKPO010000025.1"/>
</dbReference>